<protein>
    <submittedName>
        <fullName evidence="8">U3 small nucleolar RNA-associated protein 15-like protein</fullName>
    </submittedName>
</protein>
<feature type="repeat" description="WD" evidence="6">
    <location>
        <begin position="285"/>
        <end position="327"/>
    </location>
</feature>
<keyword evidence="2" id="KW-0698">rRNA processing</keyword>
<dbReference type="InterPro" id="IPR020472">
    <property type="entry name" value="WD40_PAC1"/>
</dbReference>
<dbReference type="PANTHER" id="PTHR19924">
    <property type="entry name" value="UTP15 U3 SMALL NUCLEOLAR RNA-ASSOCIATED PROTEIN 15 FAMILY MEMBER"/>
    <property type="match status" value="1"/>
</dbReference>
<dbReference type="InterPro" id="IPR036322">
    <property type="entry name" value="WD40_repeat_dom_sf"/>
</dbReference>
<evidence type="ECO:0000256" key="3">
    <source>
        <dbReference type="ARBA" id="ARBA00022574"/>
    </source>
</evidence>
<evidence type="ECO:0000256" key="6">
    <source>
        <dbReference type="PROSITE-ProRule" id="PRU00221"/>
    </source>
</evidence>
<dbReference type="SUPFAM" id="SSF53448">
    <property type="entry name" value="Nucleotide-diphospho-sugar transferases"/>
    <property type="match status" value="1"/>
</dbReference>
<dbReference type="Pfam" id="PF09384">
    <property type="entry name" value="UTP15_C"/>
    <property type="match status" value="1"/>
</dbReference>
<feature type="domain" description="U3 small nucleolar RNA-associated protein 15 C-terminal" evidence="7">
    <location>
        <begin position="434"/>
        <end position="574"/>
    </location>
</feature>
<dbReference type="Pfam" id="PF00400">
    <property type="entry name" value="WD40"/>
    <property type="match status" value="3"/>
</dbReference>
<dbReference type="GO" id="GO:0045943">
    <property type="term" value="P:positive regulation of transcription by RNA polymerase I"/>
    <property type="evidence" value="ECO:0007669"/>
    <property type="project" value="TreeGrafter"/>
</dbReference>
<evidence type="ECO:0000259" key="7">
    <source>
        <dbReference type="Pfam" id="PF09384"/>
    </source>
</evidence>
<accession>A0A0M0K0L9</accession>
<name>A0A0M0K0L9_9EUKA</name>
<dbReference type="PROSITE" id="PS50082">
    <property type="entry name" value="WD_REPEATS_2"/>
    <property type="match status" value="3"/>
</dbReference>
<reference evidence="9" key="1">
    <citation type="journal article" date="2015" name="PLoS Genet.">
        <title>Genome Sequence and Transcriptome Analyses of Chrysochromulina tobin: Metabolic Tools for Enhanced Algal Fitness in the Prominent Order Prymnesiales (Haptophyceae).</title>
        <authorList>
            <person name="Hovde B.T."/>
            <person name="Deodato C.R."/>
            <person name="Hunsperger H.M."/>
            <person name="Ryken S.A."/>
            <person name="Yost W."/>
            <person name="Jha R.K."/>
            <person name="Patterson J."/>
            <person name="Monnat R.J. Jr."/>
            <person name="Barlow S.B."/>
            <person name="Starkenburg S.R."/>
            <person name="Cattolico R.A."/>
        </authorList>
    </citation>
    <scope>NUCLEOTIDE SEQUENCE</scope>
    <source>
        <strain evidence="9">CCMP291</strain>
    </source>
</reference>
<feature type="repeat" description="WD" evidence="6">
    <location>
        <begin position="243"/>
        <end position="284"/>
    </location>
</feature>
<dbReference type="PANTHER" id="PTHR19924:SF26">
    <property type="entry name" value="U3 SMALL NUCLEOLAR RNA-ASSOCIATED PROTEIN 15 HOMOLOG"/>
    <property type="match status" value="1"/>
</dbReference>
<evidence type="ECO:0000313" key="8">
    <source>
        <dbReference type="EMBL" id="KOO32355.1"/>
    </source>
</evidence>
<dbReference type="Gene3D" id="3.90.550.10">
    <property type="entry name" value="Spore Coat Polysaccharide Biosynthesis Protein SpsA, Chain A"/>
    <property type="match status" value="1"/>
</dbReference>
<sequence>MWRMSKYSRLLYFDPDVFWTGDAWRYFERYGHTAHLAAAQYTDDLVPAFWRTTGMPYINSGILLLRPSEREYASLVRRWHLGNFTAMQDTLQDPKAKRPVGGLAGRSKASEQDLIVAHFQERLTPMDMCENFRGYVKGSTAGQARCRPSSIIAWHGPLVFRQKAPPSSISFSPVAPFDFAFTSSLQVDVFSTQTNAVYRTLTRFKDVVRCASYRHDGKLLAAGDEGGCTQLFDLGSRTVMRTFTGHSRAVHVAKFMGDGGRLLTASDDGRAICWDVASEAQVCALEGHTDHIRSGALDPASPHVFATGSYDHTVKLWDVNAPRCVMTLRHVAPVEDVFILPGGGMVATASGNTLTVWDLLSGGRVLYAVSAHSKTITSLCADASAAHLLTASLDRSVKVYEMRTCKLVDGRGAAAIGPRHGTYRYFLRGRRHAAQPGDFVISSSLPAKLAGWDAALRRFRYHEAFDAALADGSPEVVVSVVEELVQRHGLRIALQGRDQQTLQPVVAFLARQICHPPFAPTLIGVANLLLDMYAPVLGQSAAIDELFVKLRNTLEAEMKLQAELAQLLGSMDVLLAGSVHASSSLPPPRKVPRLAIAATSSTDSGAKAGPVY</sequence>
<comment type="caution">
    <text evidence="8">The sequence shown here is derived from an EMBL/GenBank/DDBJ whole genome shotgun (WGS) entry which is preliminary data.</text>
</comment>
<dbReference type="Gene3D" id="2.130.10.10">
    <property type="entry name" value="YVTN repeat-like/Quinoprotein amine dehydrogenase"/>
    <property type="match status" value="2"/>
</dbReference>
<comment type="subcellular location">
    <subcellularLocation>
        <location evidence="1">Nucleus</location>
        <location evidence="1">Nucleolus</location>
    </subcellularLocation>
</comment>
<dbReference type="SUPFAM" id="SSF50978">
    <property type="entry name" value="WD40 repeat-like"/>
    <property type="match status" value="1"/>
</dbReference>
<dbReference type="InterPro" id="IPR029044">
    <property type="entry name" value="Nucleotide-diphossugar_trans"/>
</dbReference>
<dbReference type="InterPro" id="IPR015943">
    <property type="entry name" value="WD40/YVTN_repeat-like_dom_sf"/>
</dbReference>
<evidence type="ECO:0000256" key="1">
    <source>
        <dbReference type="ARBA" id="ARBA00004604"/>
    </source>
</evidence>
<dbReference type="EMBL" id="JWZX01001795">
    <property type="protein sequence ID" value="KOO32355.1"/>
    <property type="molecule type" value="Genomic_DNA"/>
</dbReference>
<organism evidence="8 9">
    <name type="scientific">Chrysochromulina tobinii</name>
    <dbReference type="NCBI Taxonomy" id="1460289"/>
    <lineage>
        <taxon>Eukaryota</taxon>
        <taxon>Haptista</taxon>
        <taxon>Haptophyta</taxon>
        <taxon>Prymnesiophyceae</taxon>
        <taxon>Prymnesiales</taxon>
        <taxon>Chrysochromulinaceae</taxon>
        <taxon>Chrysochromulina</taxon>
    </lineage>
</organism>
<keyword evidence="4" id="KW-0677">Repeat</keyword>
<dbReference type="GO" id="GO:0005730">
    <property type="term" value="C:nucleolus"/>
    <property type="evidence" value="ECO:0007669"/>
    <property type="project" value="UniProtKB-SubCell"/>
</dbReference>
<keyword evidence="5" id="KW-0539">Nucleus</keyword>
<evidence type="ECO:0000256" key="4">
    <source>
        <dbReference type="ARBA" id="ARBA00022737"/>
    </source>
</evidence>
<keyword evidence="9" id="KW-1185">Reference proteome</keyword>
<dbReference type="InterPro" id="IPR018983">
    <property type="entry name" value="U3_snoRNA-assocProt_15_C"/>
</dbReference>
<feature type="repeat" description="WD" evidence="6">
    <location>
        <begin position="369"/>
        <end position="404"/>
    </location>
</feature>
<proteinExistence type="predicted"/>
<keyword evidence="3 6" id="KW-0853">WD repeat</keyword>
<dbReference type="GO" id="GO:0006364">
    <property type="term" value="P:rRNA processing"/>
    <property type="evidence" value="ECO:0007669"/>
    <property type="project" value="UniProtKB-KW"/>
</dbReference>
<dbReference type="OrthoDB" id="431715at2759"/>
<gene>
    <name evidence="8" type="ORF">Ctob_012140</name>
</gene>
<dbReference type="PRINTS" id="PR00320">
    <property type="entry name" value="GPROTEINBRPT"/>
</dbReference>
<evidence type="ECO:0000256" key="5">
    <source>
        <dbReference type="ARBA" id="ARBA00023242"/>
    </source>
</evidence>
<dbReference type="PROSITE" id="PS50294">
    <property type="entry name" value="WD_REPEATS_REGION"/>
    <property type="match status" value="2"/>
</dbReference>
<evidence type="ECO:0000313" key="9">
    <source>
        <dbReference type="Proteomes" id="UP000037460"/>
    </source>
</evidence>
<evidence type="ECO:0000256" key="2">
    <source>
        <dbReference type="ARBA" id="ARBA00022552"/>
    </source>
</evidence>
<dbReference type="Proteomes" id="UP000037460">
    <property type="component" value="Unassembled WGS sequence"/>
</dbReference>
<dbReference type="AlphaFoldDB" id="A0A0M0K0L9"/>
<dbReference type="CDD" id="cd00200">
    <property type="entry name" value="WD40"/>
    <property type="match status" value="1"/>
</dbReference>
<dbReference type="SMART" id="SM00320">
    <property type="entry name" value="WD40"/>
    <property type="match status" value="5"/>
</dbReference>
<dbReference type="InterPro" id="IPR001680">
    <property type="entry name" value="WD40_rpt"/>
</dbReference>